<dbReference type="HOGENOM" id="CLU_1054613_0_0_1"/>
<keyword evidence="3" id="KW-1185">Reference proteome</keyword>
<proteinExistence type="predicted"/>
<dbReference type="OMA" id="SINQWRC"/>
<protein>
    <submittedName>
        <fullName evidence="2">Uncharacterized protein</fullName>
    </submittedName>
</protein>
<accession>G0P199</accession>
<evidence type="ECO:0000313" key="3">
    <source>
        <dbReference type="Proteomes" id="UP000008068"/>
    </source>
</evidence>
<evidence type="ECO:0000256" key="1">
    <source>
        <dbReference type="SAM" id="MobiDB-lite"/>
    </source>
</evidence>
<dbReference type="Proteomes" id="UP000008068">
    <property type="component" value="Unassembled WGS sequence"/>
</dbReference>
<evidence type="ECO:0000313" key="2">
    <source>
        <dbReference type="EMBL" id="EGT42244.1"/>
    </source>
</evidence>
<sequence>MPCPIHSQRPLALYESLDSISSSNTHQVELLREQKRAQSLQVFLAEDFISIVKTKQHLKVSNEVLGPILFEEDSSINQWRCFRKDVVPKKNCLKRQHTKKNPSEAPSSKVHAPSGFNIDAPVFVPKKVSESSSTSSTSSSGSSSPTPPSSGSFTFNVGVVNATKSGMKTKKHYLDDEAFVIVPTDDIDSPRTVKVFTAEELQKQKDLVEEFKKKVLNCN</sequence>
<dbReference type="eggNOG" id="ENOG502TK3M">
    <property type="taxonomic scope" value="Eukaryota"/>
</dbReference>
<dbReference type="EMBL" id="GL380009">
    <property type="protein sequence ID" value="EGT42244.1"/>
    <property type="molecule type" value="Genomic_DNA"/>
</dbReference>
<dbReference type="AlphaFoldDB" id="G0P199"/>
<name>G0P199_CAEBE</name>
<feature type="compositionally biased region" description="Low complexity" evidence="1">
    <location>
        <begin position="131"/>
        <end position="152"/>
    </location>
</feature>
<organism evidence="3">
    <name type="scientific">Caenorhabditis brenneri</name>
    <name type="common">Nematode worm</name>
    <dbReference type="NCBI Taxonomy" id="135651"/>
    <lineage>
        <taxon>Eukaryota</taxon>
        <taxon>Metazoa</taxon>
        <taxon>Ecdysozoa</taxon>
        <taxon>Nematoda</taxon>
        <taxon>Chromadorea</taxon>
        <taxon>Rhabditida</taxon>
        <taxon>Rhabditina</taxon>
        <taxon>Rhabditomorpha</taxon>
        <taxon>Rhabditoidea</taxon>
        <taxon>Rhabditidae</taxon>
        <taxon>Peloderinae</taxon>
        <taxon>Caenorhabditis</taxon>
    </lineage>
</organism>
<dbReference type="OrthoDB" id="5908410at2759"/>
<dbReference type="InParanoid" id="G0P199"/>
<feature type="region of interest" description="Disordered" evidence="1">
    <location>
        <begin position="93"/>
        <end position="116"/>
    </location>
</feature>
<reference evidence="3" key="1">
    <citation type="submission" date="2011-07" db="EMBL/GenBank/DDBJ databases">
        <authorList>
            <consortium name="Caenorhabditis brenneri Sequencing and Analysis Consortium"/>
            <person name="Wilson R.K."/>
        </authorList>
    </citation>
    <scope>NUCLEOTIDE SEQUENCE [LARGE SCALE GENOMIC DNA]</scope>
    <source>
        <strain evidence="3">PB2801</strain>
    </source>
</reference>
<gene>
    <name evidence="2" type="ORF">CAEBREN_12510</name>
</gene>
<feature type="region of interest" description="Disordered" evidence="1">
    <location>
        <begin position="129"/>
        <end position="153"/>
    </location>
</feature>